<gene>
    <name evidence="2" type="ORF">BU14_0609s0003</name>
</gene>
<evidence type="ECO:0000313" key="2">
    <source>
        <dbReference type="EMBL" id="OSX71053.1"/>
    </source>
</evidence>
<organism evidence="2 3">
    <name type="scientific">Porphyra umbilicalis</name>
    <name type="common">Purple laver</name>
    <name type="synonym">Red alga</name>
    <dbReference type="NCBI Taxonomy" id="2786"/>
    <lineage>
        <taxon>Eukaryota</taxon>
        <taxon>Rhodophyta</taxon>
        <taxon>Bangiophyceae</taxon>
        <taxon>Bangiales</taxon>
        <taxon>Bangiaceae</taxon>
        <taxon>Porphyra</taxon>
    </lineage>
</organism>
<feature type="region of interest" description="Disordered" evidence="1">
    <location>
        <begin position="716"/>
        <end position="769"/>
    </location>
</feature>
<feature type="compositionally biased region" description="Gly residues" evidence="1">
    <location>
        <begin position="723"/>
        <end position="734"/>
    </location>
</feature>
<reference evidence="2 3" key="1">
    <citation type="submission" date="2017-03" db="EMBL/GenBank/DDBJ databases">
        <title>WGS assembly of Porphyra umbilicalis.</title>
        <authorList>
            <person name="Brawley S.H."/>
            <person name="Blouin N.A."/>
            <person name="Ficko-Blean E."/>
            <person name="Wheeler G.L."/>
            <person name="Lohr M."/>
            <person name="Goodson H.V."/>
            <person name="Jenkins J.W."/>
            <person name="Blaby-Haas C.E."/>
            <person name="Helliwell K.E."/>
            <person name="Chan C."/>
            <person name="Marriage T."/>
            <person name="Bhattacharya D."/>
            <person name="Klein A.S."/>
            <person name="Badis Y."/>
            <person name="Brodie J."/>
            <person name="Cao Y."/>
            <person name="Collen J."/>
            <person name="Dittami S.M."/>
            <person name="Gachon C.M."/>
            <person name="Green B.R."/>
            <person name="Karpowicz S."/>
            <person name="Kim J.W."/>
            <person name="Kudahl U."/>
            <person name="Lin S."/>
            <person name="Michel G."/>
            <person name="Mittag M."/>
            <person name="Olson B.J."/>
            <person name="Pangilinan J."/>
            <person name="Peng Y."/>
            <person name="Qiu H."/>
            <person name="Shu S."/>
            <person name="Singer J.T."/>
            <person name="Smith A.G."/>
            <person name="Sprecher B.N."/>
            <person name="Wagner V."/>
            <person name="Wang W."/>
            <person name="Wang Z.-Y."/>
            <person name="Yan J."/>
            <person name="Yarish C."/>
            <person name="Zoeuner-Riek S."/>
            <person name="Zhuang Y."/>
            <person name="Zou Y."/>
            <person name="Lindquist E.A."/>
            <person name="Grimwood J."/>
            <person name="Barry K."/>
            <person name="Rokhsar D.S."/>
            <person name="Schmutz J."/>
            <person name="Stiller J.W."/>
            <person name="Grossman A.R."/>
            <person name="Prochnik S.E."/>
        </authorList>
    </citation>
    <scope>NUCLEOTIDE SEQUENCE [LARGE SCALE GENOMIC DNA]</scope>
    <source>
        <strain evidence="2">4086291</strain>
    </source>
</reference>
<keyword evidence="3" id="KW-1185">Reference proteome</keyword>
<name>A0A1X6NRN1_PORUM</name>
<feature type="region of interest" description="Disordered" evidence="1">
    <location>
        <begin position="1"/>
        <end position="42"/>
    </location>
</feature>
<dbReference type="PANTHER" id="PTHR34305">
    <property type="entry name" value="EXPRESSED PROTEIN"/>
    <property type="match status" value="1"/>
</dbReference>
<protein>
    <submittedName>
        <fullName evidence="2">Uncharacterized protein</fullName>
    </submittedName>
</protein>
<feature type="region of interest" description="Disordered" evidence="1">
    <location>
        <begin position="60"/>
        <end position="114"/>
    </location>
</feature>
<proteinExistence type="predicted"/>
<dbReference type="Proteomes" id="UP000218209">
    <property type="component" value="Unassembled WGS sequence"/>
</dbReference>
<dbReference type="PANTHER" id="PTHR34305:SF1">
    <property type="entry name" value="SWIM-TYPE DOMAIN-CONTAINING PROTEIN"/>
    <property type="match status" value="1"/>
</dbReference>
<dbReference type="OrthoDB" id="5598737at2759"/>
<dbReference type="AlphaFoldDB" id="A0A1X6NRN1"/>
<accession>A0A1X6NRN1</accession>
<feature type="compositionally biased region" description="Gly residues" evidence="1">
    <location>
        <begin position="64"/>
        <end position="78"/>
    </location>
</feature>
<evidence type="ECO:0000313" key="3">
    <source>
        <dbReference type="Proteomes" id="UP000218209"/>
    </source>
</evidence>
<evidence type="ECO:0000256" key="1">
    <source>
        <dbReference type="SAM" id="MobiDB-lite"/>
    </source>
</evidence>
<sequence length="1188" mass="128925">MASLTSFPGPFVSSDEELLGTDPVALGSESGDDSPVQWPDTSGSSLFEFCATLAADAVPSPLGAEGGGQGVDDGGSYGDDGDLSDLQAFQPDANQRRRGGAAGMGGRPARTGARTRENFPRGCLRVLAEALYLRGLSIIFDDPLLDDVSLADREAVTALVSTWRAVDGKEEIWAVPYMFGVVARFSVWGKTDHGKRSCCCTWISSDAVVRCTCLGSDIYNADVSVSRVSTCEHTIVFAEALELLAEALKRDPSIVRQWLFSCMAARTQDAPDAVVLVDEEAPVWRLHKDIVVVVSVHRGVAVPVPVHLPKKGVSCGFCPLAGVRGCSHTKLAEQYRVAHGNVPLQLTATGCVRSTVSTKSLSLFNCLRAIAFDRRVGELARLGGVYELKAPTRCSHCGTDLTGVAADHDSALPAIIHTTLGPCSMRVTRRRRPNCEQLSARDGREDSVVLLSMISGSTVAWARKCAEFVRSGTHISDVLSQCLSDWAGLTSAGLLPSSAKSRGVDTLRAIILAFMRLSVVDPDRSLYDCSACKLPCGRYLVVTSDCICLGYDANSQPFSFEHVCEAVPAVNMQSREGCLVVGEQARRMMRHALVPDDPVAVTDRTLRSAEMALSCLFPVGVDGNEAEDVPSATRSIRKLLGMVWRVDAAALPLAESLLLAYKTTQVKPAKERKRRADCAVRLAKSIAHWRAGNPDAVALYDACRTEVEKDRAAAVVENEARKGAGGQATDGVGNGRARPPTSRGRRRRAQQSGGGTVKPGDEPALNIPKPLLQPHMQRLDANDVDHICRMVLAFTLDPVIAGVKVRHFDALEDVSRVLRSSSPRVGIDLIVAEATCRTREKAAKSSAAVCLLELRHVMVALQAATLVFDSVPAFATAIADVLEDAVTCARTFYSDFAADVKARHEYMERYLKGGESDEELISLFRERYPKASSSTSVTGVYTPGRQQCRAEPFEKGDKTPCGTCEKGFNSSDKYSDGALTLCCACAHPKILGIVVLDRKESPQVLINAVLSRFPRLPRYLVYDFACGVVRCAMAKLPWMLRDLSVVSDRFHVCNHTCSHFYNANSYGDLDFKNTLTHEQRNASIRKMEQILRGAGRYGYLAVLCYQTSVLNSFAESRSAYQKSALEAAAAVETARAAQPRGFDFNKTSTTKPRVTLPIHFDMRADYFRRHPCRCCGYTAPPLEQHTSA</sequence>
<dbReference type="EMBL" id="KV919175">
    <property type="protein sequence ID" value="OSX71053.1"/>
    <property type="molecule type" value="Genomic_DNA"/>
</dbReference>